<dbReference type="KEGG" id="pvi:Cvib_0828"/>
<accession>A4SED4</accession>
<dbReference type="AlphaFoldDB" id="A4SED4"/>
<dbReference type="EMBL" id="CP000607">
    <property type="protein sequence ID" value="ABP36843.1"/>
    <property type="molecule type" value="Genomic_DNA"/>
</dbReference>
<dbReference type="STRING" id="290318.Cvib_0828"/>
<dbReference type="HOGENOM" id="CLU_2586943_0_0_10"/>
<evidence type="ECO:0008006" key="2">
    <source>
        <dbReference type="Google" id="ProtNLM"/>
    </source>
</evidence>
<protein>
    <recommendedName>
        <fullName evidence="2">Chlorosome envelope protein B</fullName>
    </recommendedName>
</protein>
<reference evidence="1" key="1">
    <citation type="submission" date="2007-03" db="EMBL/GenBank/DDBJ databases">
        <title>Complete sequence of Prosthecochloris vibrioformis DSM 265.</title>
        <authorList>
            <consortium name="US DOE Joint Genome Institute"/>
            <person name="Copeland A."/>
            <person name="Lucas S."/>
            <person name="Lapidus A."/>
            <person name="Barry K."/>
            <person name="Detter J.C."/>
            <person name="Glavina del Rio T."/>
            <person name="Hammon N."/>
            <person name="Israni S."/>
            <person name="Pitluck S."/>
            <person name="Schmutz J."/>
            <person name="Larimer F."/>
            <person name="Land M."/>
            <person name="Hauser L."/>
            <person name="Mikhailova N."/>
            <person name="Li T."/>
            <person name="Overmann J."/>
            <person name="Schuster S.C."/>
            <person name="Bryant D.A."/>
            <person name="Richardson P."/>
        </authorList>
    </citation>
    <scope>NUCLEOTIDE SEQUENCE [LARGE SCALE GENOMIC DNA]</scope>
    <source>
        <strain evidence="1">DSM 265</strain>
    </source>
</reference>
<proteinExistence type="predicted"/>
<organism evidence="1">
    <name type="scientific">Chlorobium phaeovibrioides (strain DSM 265 / 1930)</name>
    <name type="common">Prosthecochloris vibrioformis (strain DSM 265)</name>
    <dbReference type="NCBI Taxonomy" id="290318"/>
    <lineage>
        <taxon>Bacteria</taxon>
        <taxon>Pseudomonadati</taxon>
        <taxon>Chlorobiota</taxon>
        <taxon>Chlorobiia</taxon>
        <taxon>Chlorobiales</taxon>
        <taxon>Chlorobiaceae</taxon>
        <taxon>Chlorobium/Pelodictyon group</taxon>
        <taxon>Chlorobium</taxon>
    </lineage>
</organism>
<evidence type="ECO:0000313" key="1">
    <source>
        <dbReference type="EMBL" id="ABP36843.1"/>
    </source>
</evidence>
<name>A4SED4_CHLPM</name>
<sequence>MISTSMANEAENNGTGVFFDLFQSVGNMGQGAIDIAGDAVNNGMEIASSALKASGDIATGVVNAYIGVIDSVSAAIRPKK</sequence>
<gene>
    <name evidence="1" type="ordered locus">Cvib_0828</name>
</gene>